<gene>
    <name evidence="1" type="ORF">B2G88_10455</name>
</gene>
<dbReference type="InterPro" id="IPR003787">
    <property type="entry name" value="Sulphur_relay_DsrE/F-like"/>
</dbReference>
<dbReference type="OrthoDB" id="285310at2157"/>
<dbReference type="Proteomes" id="UP000196084">
    <property type="component" value="Unassembled WGS sequence"/>
</dbReference>
<dbReference type="AlphaFoldDB" id="A0A202E964"/>
<dbReference type="RefSeq" id="WP_087714727.1">
    <property type="nucleotide sequence ID" value="NZ_MWPH01000002.1"/>
</dbReference>
<name>A0A202E964_9EURY</name>
<accession>A0A202E964</accession>
<dbReference type="EMBL" id="MWPH01000002">
    <property type="protein sequence ID" value="OVE84791.1"/>
    <property type="molecule type" value="Genomic_DNA"/>
</dbReference>
<comment type="caution">
    <text evidence="1">The sequence shown here is derived from an EMBL/GenBank/DDBJ whole genome shotgun (WGS) entry which is preliminary data.</text>
</comment>
<reference evidence="1 2" key="1">
    <citation type="submission" date="2017-02" db="EMBL/GenBank/DDBJ databases">
        <title>Natronthermophilus aegyptiacus gen. nov.,sp. nov., an aerobic, extremely halophilic alkalithermophilic archaeon isolated from the athalassohaline Wadi An Natrun, Egypt.</title>
        <authorList>
            <person name="Zhao B."/>
        </authorList>
    </citation>
    <scope>NUCLEOTIDE SEQUENCE [LARGE SCALE GENOMIC DNA]</scope>
    <source>
        <strain evidence="1 2">CGMCC 1.3597</strain>
    </source>
</reference>
<organism evidence="1 2">
    <name type="scientific">Natronolimnobius baerhuensis</name>
    <dbReference type="NCBI Taxonomy" id="253108"/>
    <lineage>
        <taxon>Archaea</taxon>
        <taxon>Methanobacteriati</taxon>
        <taxon>Methanobacteriota</taxon>
        <taxon>Stenosarchaea group</taxon>
        <taxon>Halobacteria</taxon>
        <taxon>Halobacteriales</taxon>
        <taxon>Natrialbaceae</taxon>
        <taxon>Natronolimnobius</taxon>
    </lineage>
</organism>
<evidence type="ECO:0000313" key="1">
    <source>
        <dbReference type="EMBL" id="OVE84791.1"/>
    </source>
</evidence>
<dbReference type="InterPro" id="IPR027396">
    <property type="entry name" value="DsrEFH-like"/>
</dbReference>
<protein>
    <submittedName>
        <fullName evidence="1">DsrE family protein</fullName>
    </submittedName>
</protein>
<proteinExistence type="predicted"/>
<dbReference type="SUPFAM" id="SSF75169">
    <property type="entry name" value="DsrEFH-like"/>
    <property type="match status" value="1"/>
</dbReference>
<dbReference type="Gene3D" id="3.40.1260.10">
    <property type="entry name" value="DsrEFH-like"/>
    <property type="match status" value="1"/>
</dbReference>
<evidence type="ECO:0000313" key="2">
    <source>
        <dbReference type="Proteomes" id="UP000196084"/>
    </source>
</evidence>
<keyword evidence="2" id="KW-1185">Reference proteome</keyword>
<sequence>MSDSVGGDDVEKLGIVLETSDPERAWNALRLGITAVEDGKDVSVFLLGDGVEAEEITDDQFDVRERMEAFAESGGELLACGTCLEIRNSDESEICPISTMTDLLDVVTTADQVLTIG</sequence>
<dbReference type="Pfam" id="PF02635">
    <property type="entry name" value="DsrE"/>
    <property type="match status" value="1"/>
</dbReference>